<evidence type="ECO:0000259" key="4">
    <source>
        <dbReference type="PROSITE" id="PS50850"/>
    </source>
</evidence>
<dbReference type="InParanoid" id="A0A401GU58"/>
<dbReference type="EMBL" id="BFAD01000008">
    <property type="protein sequence ID" value="GBE85757.1"/>
    <property type="molecule type" value="Genomic_DNA"/>
</dbReference>
<keyword evidence="3" id="KW-0812">Transmembrane</keyword>
<keyword evidence="3" id="KW-0472">Membrane</keyword>
<dbReference type="OrthoDB" id="6509908at2759"/>
<keyword evidence="6" id="KW-1185">Reference proteome</keyword>
<evidence type="ECO:0000256" key="3">
    <source>
        <dbReference type="SAM" id="Phobius"/>
    </source>
</evidence>
<accession>A0A401GU58</accession>
<evidence type="ECO:0000256" key="1">
    <source>
        <dbReference type="ARBA" id="ARBA00004141"/>
    </source>
</evidence>
<feature type="domain" description="Major facilitator superfamily (MFS) profile" evidence="4">
    <location>
        <begin position="1"/>
        <end position="162"/>
    </location>
</feature>
<feature type="transmembrane region" description="Helical" evidence="3">
    <location>
        <begin position="133"/>
        <end position="154"/>
    </location>
</feature>
<comment type="similarity">
    <text evidence="2">Belongs to the major facilitator superfamily. Monocarboxylate porter (TC 2.A.1.13) family.</text>
</comment>
<dbReference type="InterPro" id="IPR020846">
    <property type="entry name" value="MFS_dom"/>
</dbReference>
<organism evidence="5 6">
    <name type="scientific">Sparassis crispa</name>
    <dbReference type="NCBI Taxonomy" id="139825"/>
    <lineage>
        <taxon>Eukaryota</taxon>
        <taxon>Fungi</taxon>
        <taxon>Dikarya</taxon>
        <taxon>Basidiomycota</taxon>
        <taxon>Agaricomycotina</taxon>
        <taxon>Agaricomycetes</taxon>
        <taxon>Polyporales</taxon>
        <taxon>Sparassidaceae</taxon>
        <taxon>Sparassis</taxon>
    </lineage>
</organism>
<reference evidence="5 6" key="1">
    <citation type="journal article" date="2018" name="Sci. Rep.">
        <title>Genome sequence of the cauliflower mushroom Sparassis crispa (Hanabiratake) and its association with beneficial usage.</title>
        <authorList>
            <person name="Kiyama R."/>
            <person name="Furutani Y."/>
            <person name="Kawaguchi K."/>
            <person name="Nakanishi T."/>
        </authorList>
    </citation>
    <scope>NUCLEOTIDE SEQUENCE [LARGE SCALE GENOMIC DNA]</scope>
</reference>
<dbReference type="Pfam" id="PF07690">
    <property type="entry name" value="MFS_1"/>
    <property type="match status" value="1"/>
</dbReference>
<dbReference type="InterPro" id="IPR036259">
    <property type="entry name" value="MFS_trans_sf"/>
</dbReference>
<evidence type="ECO:0000313" key="5">
    <source>
        <dbReference type="EMBL" id="GBE85757.1"/>
    </source>
</evidence>
<feature type="transmembrane region" description="Helical" evidence="3">
    <location>
        <begin position="65"/>
        <end position="88"/>
    </location>
</feature>
<dbReference type="PANTHER" id="PTHR11360:SF177">
    <property type="entry name" value="RIBOFLAVIN TRANSPORTER MCH5"/>
    <property type="match status" value="1"/>
</dbReference>
<gene>
    <name evidence="5" type="ORF">SCP_0802790</name>
</gene>
<dbReference type="Gene3D" id="1.20.1250.20">
    <property type="entry name" value="MFS general substrate transporter like domains"/>
    <property type="match status" value="1"/>
</dbReference>
<dbReference type="GO" id="GO:0016020">
    <property type="term" value="C:membrane"/>
    <property type="evidence" value="ECO:0007669"/>
    <property type="project" value="UniProtKB-SubCell"/>
</dbReference>
<dbReference type="GeneID" id="38782674"/>
<evidence type="ECO:0000313" key="6">
    <source>
        <dbReference type="Proteomes" id="UP000287166"/>
    </source>
</evidence>
<sequence length="162" mass="17335">MQGPSISQAHGFSLLSIMNAGSAIGRVFPGLAADIAGRYNLLLLLSSSSLFTLELWLTQMHFQDLIAYAMIYGFFSGSINSLNVPCIAQISRIEKIGTRIGMAYSIMSFPALVGSPIAGALLTCAHGDYNTMIIWTGVTLLVGSALLLVEELVLNRNPLVKV</sequence>
<dbReference type="GO" id="GO:0022857">
    <property type="term" value="F:transmembrane transporter activity"/>
    <property type="evidence" value="ECO:0007669"/>
    <property type="project" value="InterPro"/>
</dbReference>
<comment type="subcellular location">
    <subcellularLocation>
        <location evidence="1">Membrane</location>
        <topology evidence="1">Multi-pass membrane protein</topology>
    </subcellularLocation>
</comment>
<comment type="caution">
    <text evidence="5">The sequence shown here is derived from an EMBL/GenBank/DDBJ whole genome shotgun (WGS) entry which is preliminary data.</text>
</comment>
<evidence type="ECO:0000256" key="2">
    <source>
        <dbReference type="ARBA" id="ARBA00006727"/>
    </source>
</evidence>
<proteinExistence type="inferred from homology"/>
<keyword evidence="3" id="KW-1133">Transmembrane helix</keyword>
<dbReference type="AlphaFoldDB" id="A0A401GU58"/>
<feature type="transmembrane region" description="Helical" evidence="3">
    <location>
        <begin position="100"/>
        <end position="121"/>
    </location>
</feature>
<dbReference type="InterPro" id="IPR011701">
    <property type="entry name" value="MFS"/>
</dbReference>
<protein>
    <recommendedName>
        <fullName evidence="4">Major facilitator superfamily (MFS) profile domain-containing protein</fullName>
    </recommendedName>
</protein>
<dbReference type="PANTHER" id="PTHR11360">
    <property type="entry name" value="MONOCARBOXYLATE TRANSPORTER"/>
    <property type="match status" value="1"/>
</dbReference>
<dbReference type="PROSITE" id="PS50850">
    <property type="entry name" value="MFS"/>
    <property type="match status" value="1"/>
</dbReference>
<dbReference type="Proteomes" id="UP000287166">
    <property type="component" value="Unassembled WGS sequence"/>
</dbReference>
<dbReference type="RefSeq" id="XP_027616670.1">
    <property type="nucleotide sequence ID" value="XM_027760869.1"/>
</dbReference>
<name>A0A401GU58_9APHY</name>
<dbReference type="SUPFAM" id="SSF103473">
    <property type="entry name" value="MFS general substrate transporter"/>
    <property type="match status" value="1"/>
</dbReference>
<dbReference type="InterPro" id="IPR050327">
    <property type="entry name" value="Proton-linked_MCT"/>
</dbReference>